<reference evidence="11" key="1">
    <citation type="submission" date="2017-09" db="EMBL/GenBank/DDBJ databases">
        <title>Depth-based differentiation of microbial function through sediment-hosted aquifers and enrichment of novel symbionts in the deep terrestrial subsurface.</title>
        <authorList>
            <person name="Probst A.J."/>
            <person name="Ladd B."/>
            <person name="Jarett J.K."/>
            <person name="Geller-Mcgrath D.E."/>
            <person name="Sieber C.M.K."/>
            <person name="Emerson J.B."/>
            <person name="Anantharaman K."/>
            <person name="Thomas B.C."/>
            <person name="Malmstrom R."/>
            <person name="Stieglmeier M."/>
            <person name="Klingl A."/>
            <person name="Woyke T."/>
            <person name="Ryan C.M."/>
            <person name="Banfield J.F."/>
        </authorList>
    </citation>
    <scope>NUCLEOTIDE SEQUENCE [LARGE SCALE GENOMIC DNA]</scope>
</reference>
<feature type="binding site" evidence="8">
    <location>
        <position position="184"/>
    </location>
    <ligand>
        <name>ATP</name>
        <dbReference type="ChEBI" id="CHEBI:30616"/>
    </ligand>
</feature>
<feature type="binding site" evidence="8">
    <location>
        <position position="133"/>
    </location>
    <ligand>
        <name>L-tryptophan</name>
        <dbReference type="ChEBI" id="CHEBI:57912"/>
    </ligand>
</feature>
<feature type="short sequence motif" description="'KMSKS' region" evidence="8">
    <location>
        <begin position="193"/>
        <end position="197"/>
    </location>
</feature>
<dbReference type="PROSITE" id="PS00178">
    <property type="entry name" value="AA_TRNA_LIGASE_I"/>
    <property type="match status" value="1"/>
</dbReference>
<comment type="catalytic activity">
    <reaction evidence="7 8">
        <text>tRNA(Trp) + L-tryptophan + ATP = L-tryptophyl-tRNA(Trp) + AMP + diphosphate + H(+)</text>
        <dbReference type="Rhea" id="RHEA:24080"/>
        <dbReference type="Rhea" id="RHEA-COMP:9671"/>
        <dbReference type="Rhea" id="RHEA-COMP:9705"/>
        <dbReference type="ChEBI" id="CHEBI:15378"/>
        <dbReference type="ChEBI" id="CHEBI:30616"/>
        <dbReference type="ChEBI" id="CHEBI:33019"/>
        <dbReference type="ChEBI" id="CHEBI:57912"/>
        <dbReference type="ChEBI" id="CHEBI:78442"/>
        <dbReference type="ChEBI" id="CHEBI:78535"/>
        <dbReference type="ChEBI" id="CHEBI:456215"/>
        <dbReference type="EC" id="6.1.1.2"/>
    </reaction>
</comment>
<comment type="subcellular location">
    <subcellularLocation>
        <location evidence="8">Cytoplasm</location>
    </subcellularLocation>
</comment>
<dbReference type="PANTHER" id="PTHR43766:SF1">
    <property type="entry name" value="TRYPTOPHAN--TRNA LIGASE, MITOCHONDRIAL"/>
    <property type="match status" value="1"/>
</dbReference>
<dbReference type="InterPro" id="IPR050203">
    <property type="entry name" value="Trp-tRNA_synthetase"/>
</dbReference>
<feature type="short sequence motif" description="'HIGH' region" evidence="8">
    <location>
        <begin position="11"/>
        <end position="19"/>
    </location>
</feature>
<evidence type="ECO:0000256" key="3">
    <source>
        <dbReference type="ARBA" id="ARBA00022741"/>
    </source>
</evidence>
<dbReference type="FunFam" id="1.10.240.10:FF:000005">
    <property type="entry name" value="Tryptophan--tRNA ligase"/>
    <property type="match status" value="1"/>
</dbReference>
<dbReference type="GO" id="GO:0005829">
    <property type="term" value="C:cytosol"/>
    <property type="evidence" value="ECO:0007669"/>
    <property type="project" value="TreeGrafter"/>
</dbReference>
<keyword evidence="6 8" id="KW-0030">Aminoacyl-tRNA synthetase</keyword>
<comment type="function">
    <text evidence="8">Catalyzes the attachment of tryptophan to tRNA(Trp).</text>
</comment>
<dbReference type="CDD" id="cd00806">
    <property type="entry name" value="TrpRS_core"/>
    <property type="match status" value="1"/>
</dbReference>
<evidence type="ECO:0000256" key="8">
    <source>
        <dbReference type="HAMAP-Rule" id="MF_00140"/>
    </source>
</evidence>
<evidence type="ECO:0000256" key="9">
    <source>
        <dbReference type="RuleBase" id="RU363036"/>
    </source>
</evidence>
<dbReference type="SUPFAM" id="SSF52374">
    <property type="entry name" value="Nucleotidylyl transferase"/>
    <property type="match status" value="1"/>
</dbReference>
<dbReference type="PRINTS" id="PR01039">
    <property type="entry name" value="TRNASYNTHTRP"/>
</dbReference>
<dbReference type="InterPro" id="IPR024109">
    <property type="entry name" value="Trp-tRNA-ligase_bac-type"/>
</dbReference>
<keyword evidence="5 8" id="KW-0648">Protein biosynthesis</keyword>
<dbReference type="Proteomes" id="UP000229098">
    <property type="component" value="Unassembled WGS sequence"/>
</dbReference>
<dbReference type="AlphaFoldDB" id="A0A2M8KWR5"/>
<keyword evidence="4 8" id="KW-0067">ATP-binding</keyword>
<comment type="similarity">
    <text evidence="1 8 9">Belongs to the class-I aminoacyl-tRNA synthetase family.</text>
</comment>
<feature type="binding site" evidence="8">
    <location>
        <begin position="10"/>
        <end position="12"/>
    </location>
    <ligand>
        <name>ATP</name>
        <dbReference type="ChEBI" id="CHEBI:30616"/>
    </ligand>
</feature>
<evidence type="ECO:0000313" key="10">
    <source>
        <dbReference type="EMBL" id="PJE64378.1"/>
    </source>
</evidence>
<keyword evidence="3 8" id="KW-0547">Nucleotide-binding</keyword>
<dbReference type="Gene3D" id="1.10.240.10">
    <property type="entry name" value="Tyrosyl-Transfer RNA Synthetase"/>
    <property type="match status" value="1"/>
</dbReference>
<dbReference type="InterPro" id="IPR002305">
    <property type="entry name" value="aa-tRNA-synth_Ic"/>
</dbReference>
<gene>
    <name evidence="8 10" type="primary">trpS</name>
    <name evidence="10" type="ORF">COU90_02920</name>
</gene>
<sequence>MKKTFLSGIKPSGEIHIGNYFGATKQWVNMQRDYDAYIMVADLHAITEPQDPETLRRHTLETVASLIAMGIDPDTSTLFVQSHVPEHAELMWIFSTITAMGDLERMVVYKEKREEGKEATAGLFMYPVLQSADILIYKADTVPVGKDQIQHVELTRETARRFNTRFGELFPLTEPHVLTDRSKILSLQDPSKKMSKSHGSNTYIGLFDEPDNIRKKIQSAVTDSGSDIVSNPQMRPGLANLIAIYSLCTGKDTATIEAEFSGKGYKEFKEALGDTLVSYLAPLREKQTELLSDPTTLHSILEKGTEKARTVAGKTLREVYDKVGLI</sequence>
<evidence type="ECO:0000256" key="4">
    <source>
        <dbReference type="ARBA" id="ARBA00022840"/>
    </source>
</evidence>
<dbReference type="InterPro" id="IPR014729">
    <property type="entry name" value="Rossmann-like_a/b/a_fold"/>
</dbReference>
<dbReference type="GO" id="GO:0004830">
    <property type="term" value="F:tryptophan-tRNA ligase activity"/>
    <property type="evidence" value="ECO:0007669"/>
    <property type="project" value="UniProtKB-UniRule"/>
</dbReference>
<dbReference type="GO" id="GO:0006436">
    <property type="term" value="P:tryptophanyl-tRNA aminoacylation"/>
    <property type="evidence" value="ECO:0007669"/>
    <property type="project" value="UniProtKB-UniRule"/>
</dbReference>
<dbReference type="Gene3D" id="3.40.50.620">
    <property type="entry name" value="HUPs"/>
    <property type="match status" value="1"/>
</dbReference>
<evidence type="ECO:0000256" key="2">
    <source>
        <dbReference type="ARBA" id="ARBA00022598"/>
    </source>
</evidence>
<accession>A0A2M8KWR5</accession>
<organism evidence="10 11">
    <name type="scientific">Candidatus Ryanbacteria bacterium CG10_big_fil_rev_8_21_14_0_10_43_42</name>
    <dbReference type="NCBI Taxonomy" id="1974864"/>
    <lineage>
        <taxon>Bacteria</taxon>
        <taxon>Candidatus Ryaniibacteriota</taxon>
    </lineage>
</organism>
<evidence type="ECO:0000256" key="7">
    <source>
        <dbReference type="ARBA" id="ARBA00049929"/>
    </source>
</evidence>
<dbReference type="NCBIfam" id="TIGR00233">
    <property type="entry name" value="trpS"/>
    <property type="match status" value="1"/>
</dbReference>
<protein>
    <recommendedName>
        <fullName evidence="8">Tryptophan--tRNA ligase</fullName>
        <ecNumber evidence="8">6.1.1.2</ecNumber>
    </recommendedName>
    <alternativeName>
        <fullName evidence="8">Tryptophanyl-tRNA synthetase</fullName>
        <shortName evidence="8">TrpRS</shortName>
    </alternativeName>
</protein>
<proteinExistence type="inferred from homology"/>
<dbReference type="HAMAP" id="MF_00140_B">
    <property type="entry name" value="Trp_tRNA_synth_B"/>
    <property type="match status" value="1"/>
</dbReference>
<dbReference type="InterPro" id="IPR001412">
    <property type="entry name" value="aa-tRNA-synth_I_CS"/>
</dbReference>
<evidence type="ECO:0000313" key="11">
    <source>
        <dbReference type="Proteomes" id="UP000229098"/>
    </source>
</evidence>
<dbReference type="GO" id="GO:0005524">
    <property type="term" value="F:ATP binding"/>
    <property type="evidence" value="ECO:0007669"/>
    <property type="project" value="UniProtKB-UniRule"/>
</dbReference>
<keyword evidence="2 8" id="KW-0436">Ligase</keyword>
<evidence type="ECO:0000256" key="6">
    <source>
        <dbReference type="ARBA" id="ARBA00023146"/>
    </source>
</evidence>
<feature type="binding site" evidence="8">
    <location>
        <begin position="193"/>
        <end position="197"/>
    </location>
    <ligand>
        <name>ATP</name>
        <dbReference type="ChEBI" id="CHEBI:30616"/>
    </ligand>
</feature>
<feature type="binding site" evidence="8">
    <location>
        <begin position="145"/>
        <end position="147"/>
    </location>
    <ligand>
        <name>ATP</name>
        <dbReference type="ChEBI" id="CHEBI:30616"/>
    </ligand>
</feature>
<dbReference type="EMBL" id="PFEF01000006">
    <property type="protein sequence ID" value="PJE64378.1"/>
    <property type="molecule type" value="Genomic_DNA"/>
</dbReference>
<keyword evidence="8" id="KW-0963">Cytoplasm</keyword>
<evidence type="ECO:0000256" key="5">
    <source>
        <dbReference type="ARBA" id="ARBA00022917"/>
    </source>
</evidence>
<dbReference type="Pfam" id="PF00579">
    <property type="entry name" value="tRNA-synt_1b"/>
    <property type="match status" value="1"/>
</dbReference>
<dbReference type="PANTHER" id="PTHR43766">
    <property type="entry name" value="TRYPTOPHAN--TRNA LIGASE, MITOCHONDRIAL"/>
    <property type="match status" value="1"/>
</dbReference>
<dbReference type="EC" id="6.1.1.2" evidence="8"/>
<comment type="caution">
    <text evidence="10">The sequence shown here is derived from an EMBL/GenBank/DDBJ whole genome shotgun (WGS) entry which is preliminary data.</text>
</comment>
<feature type="binding site" evidence="8">
    <location>
        <begin position="18"/>
        <end position="19"/>
    </location>
    <ligand>
        <name>ATP</name>
        <dbReference type="ChEBI" id="CHEBI:30616"/>
    </ligand>
</feature>
<evidence type="ECO:0000256" key="1">
    <source>
        <dbReference type="ARBA" id="ARBA00005594"/>
    </source>
</evidence>
<name>A0A2M8KWR5_9BACT</name>
<comment type="subunit">
    <text evidence="8">Homodimer.</text>
</comment>
<dbReference type="InterPro" id="IPR002306">
    <property type="entry name" value="Trp-tRNA-ligase"/>
</dbReference>